<dbReference type="Proteomes" id="UP001202243">
    <property type="component" value="Unassembled WGS sequence"/>
</dbReference>
<sequence>MKQKWPQHIWIVRHGQSAGDVARDAAEAEKQLLIAIAERDVDPPLSQLGARQAQALGD</sequence>
<evidence type="ECO:0000313" key="2">
    <source>
        <dbReference type="Proteomes" id="UP001202243"/>
    </source>
</evidence>
<accession>A0ABT0WX12</accession>
<dbReference type="RefSeq" id="WP_251350915.1">
    <property type="nucleotide sequence ID" value="NZ_JAMQGR010000007.1"/>
</dbReference>
<proteinExistence type="predicted"/>
<evidence type="ECO:0000313" key="1">
    <source>
        <dbReference type="EMBL" id="MCM2567872.1"/>
    </source>
</evidence>
<reference evidence="1 2" key="1">
    <citation type="submission" date="2022-06" db="EMBL/GenBank/DDBJ databases">
        <title>Janthinobacterium kumbetensis sp. nov., isolated from spring water in Turkey.</title>
        <authorList>
            <person name="Inan Bektas K."/>
            <person name="Belduz A.A."/>
            <person name="Canakci S."/>
            <person name="Nalcaoglu A."/>
            <person name="Ceylan E."/>
            <person name="Kati H."/>
        </authorList>
    </citation>
    <scope>NUCLEOTIDE SEQUENCE [LARGE SCALE GENOMIC DNA]</scope>
    <source>
        <strain evidence="1 2">GK</strain>
    </source>
</reference>
<dbReference type="InterPro" id="IPR029033">
    <property type="entry name" value="His_PPase_superfam"/>
</dbReference>
<comment type="caution">
    <text evidence="1">The sequence shown here is derived from an EMBL/GenBank/DDBJ whole genome shotgun (WGS) entry which is preliminary data.</text>
</comment>
<name>A0ABT0WX12_9BURK</name>
<dbReference type="SUPFAM" id="SSF53254">
    <property type="entry name" value="Phosphoglycerate mutase-like"/>
    <property type="match status" value="1"/>
</dbReference>
<gene>
    <name evidence="1" type="ORF">NCG91_19905</name>
</gene>
<dbReference type="Gene3D" id="3.40.50.1240">
    <property type="entry name" value="Phosphoglycerate mutase-like"/>
    <property type="match status" value="1"/>
</dbReference>
<organism evidence="1 2">
    <name type="scientific">Janthinobacterium kumbetense</name>
    <dbReference type="NCBI Taxonomy" id="2950280"/>
    <lineage>
        <taxon>Bacteria</taxon>
        <taxon>Pseudomonadati</taxon>
        <taxon>Pseudomonadota</taxon>
        <taxon>Betaproteobacteria</taxon>
        <taxon>Burkholderiales</taxon>
        <taxon>Oxalobacteraceae</taxon>
        <taxon>Janthinobacterium</taxon>
    </lineage>
</organism>
<keyword evidence="2" id="KW-1185">Reference proteome</keyword>
<protein>
    <submittedName>
        <fullName evidence="1">Histidine phosphatase family protein</fullName>
    </submittedName>
</protein>
<dbReference type="EMBL" id="JAMQGR010000007">
    <property type="protein sequence ID" value="MCM2567872.1"/>
    <property type="molecule type" value="Genomic_DNA"/>
</dbReference>